<dbReference type="EMBL" id="KQ947424">
    <property type="protein sequence ID" value="KUJ12677.1"/>
    <property type="molecule type" value="Genomic_DNA"/>
</dbReference>
<dbReference type="InterPro" id="IPR001279">
    <property type="entry name" value="Metallo-B-lactamas"/>
</dbReference>
<dbReference type="Pfam" id="PF14863">
    <property type="entry name" value="Alkyl_sulf_dimr"/>
    <property type="match status" value="1"/>
</dbReference>
<comment type="similarity">
    <text evidence="4">Belongs to the metallo-beta-lactamase superfamily. Type III sulfatase family.</text>
</comment>
<accession>A0A194WYJ4</accession>
<dbReference type="PANTHER" id="PTHR43223:SF1">
    <property type="entry name" value="ALKYL_ARYL-SULFATASE BDS1"/>
    <property type="match status" value="1"/>
</dbReference>
<dbReference type="InterPro" id="IPR029228">
    <property type="entry name" value="Alkyl_sulf_dimr"/>
</dbReference>
<keyword evidence="7" id="KW-1185">Reference proteome</keyword>
<evidence type="ECO:0000313" key="6">
    <source>
        <dbReference type="EMBL" id="KUJ12677.1"/>
    </source>
</evidence>
<dbReference type="GO" id="GO:0018741">
    <property type="term" value="F:linear primary-alkylsulfatase activity"/>
    <property type="evidence" value="ECO:0007669"/>
    <property type="project" value="EnsemblFungi"/>
</dbReference>
<dbReference type="CDD" id="cd07710">
    <property type="entry name" value="arylsulfatase_Sdsa1-like_MBL-fold"/>
    <property type="match status" value="1"/>
</dbReference>
<dbReference type="FunFam" id="3.60.15.30:FF:000001">
    <property type="entry name" value="Alkyl/aryl-sulfatase BDS1"/>
    <property type="match status" value="1"/>
</dbReference>
<evidence type="ECO:0000256" key="2">
    <source>
        <dbReference type="ARBA" id="ARBA00022801"/>
    </source>
</evidence>
<dbReference type="InParanoid" id="A0A194WYJ4"/>
<dbReference type="InterPro" id="IPR029229">
    <property type="entry name" value="Alkyl_sulf_C"/>
</dbReference>
<dbReference type="InterPro" id="IPR036866">
    <property type="entry name" value="RibonucZ/Hydroxyglut_hydro"/>
</dbReference>
<dbReference type="SMART" id="SM00849">
    <property type="entry name" value="Lactamase_B"/>
    <property type="match status" value="1"/>
</dbReference>
<dbReference type="Gene3D" id="1.25.40.880">
    <property type="entry name" value="Alkyl sulfatase, dimerisation domain"/>
    <property type="match status" value="1"/>
</dbReference>
<dbReference type="AlphaFoldDB" id="A0A194WYJ4"/>
<dbReference type="RefSeq" id="XP_018067032.1">
    <property type="nucleotide sequence ID" value="XM_018212237.1"/>
</dbReference>
<evidence type="ECO:0000256" key="1">
    <source>
        <dbReference type="ARBA" id="ARBA00022723"/>
    </source>
</evidence>
<reference evidence="6 7" key="1">
    <citation type="submission" date="2015-10" db="EMBL/GenBank/DDBJ databases">
        <title>Full genome of DAOMC 229536 Phialocephala scopiformis, a fungal endophyte of spruce producing the potent anti-insectan compound rugulosin.</title>
        <authorList>
            <consortium name="DOE Joint Genome Institute"/>
            <person name="Walker A.K."/>
            <person name="Frasz S.L."/>
            <person name="Seifert K.A."/>
            <person name="Miller J.D."/>
            <person name="Mondo S.J."/>
            <person name="Labutti K."/>
            <person name="Lipzen A."/>
            <person name="Dockter R."/>
            <person name="Kennedy M."/>
            <person name="Grigoriev I.V."/>
            <person name="Spatafora J.W."/>
        </authorList>
    </citation>
    <scope>NUCLEOTIDE SEQUENCE [LARGE SCALE GENOMIC DNA]</scope>
    <source>
        <strain evidence="6 7">CBS 120377</strain>
    </source>
</reference>
<dbReference type="GO" id="GO:0046983">
    <property type="term" value="F:protein dimerization activity"/>
    <property type="evidence" value="ECO:0007669"/>
    <property type="project" value="InterPro"/>
</dbReference>
<sequence>MSSPVIQPSFQDNVDFVNVERGLVASLHTCLVKNEAGQSVWNNEDYDFIQGNCPSTVNPKLWRQGQLTRKQGLFEVTKGVYQVRGFDISNMTLVEGKTGVIVLDVLASTECAAAALGFYRTHRGHRSVQAVIYSHSHYDHFGGAQGVLSTAAGDQSEIPIIAPAGFMEAVLRENIVAGPAMRRRAVFMFGGSLPIGPHAHVGCGLGMAASSGTTIIVPPNDTIKETGDERIIDGVRIVFQMVPETEAPCEINVFFPDQRALYIAECATHTMHNVITLRGAQVRDAKKWSKHLDETLDMYGFDSDVVFSGHHWPTWGHDNIIKFISDQRDLYGYMHDQTVRLMNKGMSGIEIAEQLQLPPALKQEWYVGEFYGCLSQNVKGIYQRYMTWFDGNPANIWKHPPKEEGKRYVDCMGGVQVVIGKAKEYADRGDLRFAATLLDHVVAAEPSNERGQQELASVYQRLGFGAENAVWRNFYLTAAQELGSKSQGAAQSVIAINPQSTVEDWLDALSLQIDGPKACEISVQTIVINIPDEQTTWTLTLRNGTLTYRSKAFGTAQSSGSADLTVTISKSEMYDMVAKGKIDAAKKTGEGKMETLTTLLELGNIV</sequence>
<dbReference type="GO" id="GO:0046872">
    <property type="term" value="F:metal ion binding"/>
    <property type="evidence" value="ECO:0007669"/>
    <property type="project" value="UniProtKB-KW"/>
</dbReference>
<evidence type="ECO:0000259" key="5">
    <source>
        <dbReference type="SMART" id="SM00849"/>
    </source>
</evidence>
<dbReference type="Pfam" id="PF00753">
    <property type="entry name" value="Lactamase_B"/>
    <property type="match status" value="1"/>
</dbReference>
<dbReference type="OrthoDB" id="449487at2759"/>
<protein>
    <submittedName>
        <fullName evidence="6">Metallo-hydrolase/oxidoreductase</fullName>
    </submittedName>
</protein>
<keyword evidence="2 6" id="KW-0378">Hydrolase</keyword>
<name>A0A194WYJ4_MOLSC</name>
<dbReference type="InterPro" id="IPR036527">
    <property type="entry name" value="SCP2_sterol-bd_dom_sf"/>
</dbReference>
<dbReference type="FunCoup" id="A0A194WYJ4">
    <property type="interactions" value="8"/>
</dbReference>
<keyword evidence="1" id="KW-0479">Metal-binding</keyword>
<dbReference type="Pfam" id="PF14864">
    <property type="entry name" value="Alkyl_sulf_C"/>
    <property type="match status" value="1"/>
</dbReference>
<evidence type="ECO:0000256" key="3">
    <source>
        <dbReference type="ARBA" id="ARBA00022833"/>
    </source>
</evidence>
<dbReference type="PANTHER" id="PTHR43223">
    <property type="entry name" value="ALKYL/ARYL-SULFATASE"/>
    <property type="match status" value="1"/>
</dbReference>
<dbReference type="Gene3D" id="3.60.15.30">
    <property type="entry name" value="Metallo-beta-lactamase domain"/>
    <property type="match status" value="1"/>
</dbReference>
<dbReference type="SUPFAM" id="SSF55718">
    <property type="entry name" value="SCP-like"/>
    <property type="match status" value="1"/>
</dbReference>
<dbReference type="GO" id="GO:0018909">
    <property type="term" value="P:dodecyl sulfate metabolic process"/>
    <property type="evidence" value="ECO:0007669"/>
    <property type="project" value="EnsemblFungi"/>
</dbReference>
<proteinExistence type="inferred from homology"/>
<evidence type="ECO:0000313" key="7">
    <source>
        <dbReference type="Proteomes" id="UP000070700"/>
    </source>
</evidence>
<dbReference type="InterPro" id="IPR052195">
    <property type="entry name" value="Bact_Alkyl/Aryl-Sulfatase"/>
</dbReference>
<dbReference type="Gene3D" id="3.30.1050.10">
    <property type="entry name" value="SCP2 sterol-binding domain"/>
    <property type="match status" value="1"/>
</dbReference>
<keyword evidence="3" id="KW-0862">Zinc</keyword>
<dbReference type="KEGG" id="psco:LY89DRAFT_653201"/>
<evidence type="ECO:0000256" key="4">
    <source>
        <dbReference type="ARBA" id="ARBA00033751"/>
    </source>
</evidence>
<dbReference type="GeneID" id="28821963"/>
<feature type="domain" description="Metallo-beta-lactamase" evidence="5">
    <location>
        <begin position="88"/>
        <end position="310"/>
    </location>
</feature>
<gene>
    <name evidence="6" type="ORF">LY89DRAFT_653201</name>
</gene>
<organism evidence="6 7">
    <name type="scientific">Mollisia scopiformis</name>
    <name type="common">Conifer needle endophyte fungus</name>
    <name type="synonym">Phialocephala scopiformis</name>
    <dbReference type="NCBI Taxonomy" id="149040"/>
    <lineage>
        <taxon>Eukaryota</taxon>
        <taxon>Fungi</taxon>
        <taxon>Dikarya</taxon>
        <taxon>Ascomycota</taxon>
        <taxon>Pezizomycotina</taxon>
        <taxon>Leotiomycetes</taxon>
        <taxon>Helotiales</taxon>
        <taxon>Mollisiaceae</taxon>
        <taxon>Mollisia</taxon>
    </lineage>
</organism>
<dbReference type="InterPro" id="IPR038536">
    <property type="entry name" value="Alkyl/aryl-sulf_dimr_sf"/>
</dbReference>
<dbReference type="InterPro" id="IPR044097">
    <property type="entry name" value="Bds1/SdsA1_MBL-fold"/>
</dbReference>
<dbReference type="SUPFAM" id="SSF56281">
    <property type="entry name" value="Metallo-hydrolase/oxidoreductase"/>
    <property type="match status" value="1"/>
</dbReference>
<dbReference type="Proteomes" id="UP000070700">
    <property type="component" value="Unassembled WGS sequence"/>
</dbReference>